<comment type="caution">
    <text evidence="1">The sequence shown here is derived from an EMBL/GenBank/DDBJ whole genome shotgun (WGS) entry which is preliminary data.</text>
</comment>
<evidence type="ECO:0000313" key="1">
    <source>
        <dbReference type="EMBL" id="KAI0085530.1"/>
    </source>
</evidence>
<evidence type="ECO:0000313" key="2">
    <source>
        <dbReference type="Proteomes" id="UP001055072"/>
    </source>
</evidence>
<dbReference type="Proteomes" id="UP001055072">
    <property type="component" value="Unassembled WGS sequence"/>
</dbReference>
<keyword evidence="2" id="KW-1185">Reference proteome</keyword>
<proteinExistence type="predicted"/>
<reference evidence="1" key="1">
    <citation type="journal article" date="2021" name="Environ. Microbiol.">
        <title>Gene family expansions and transcriptome signatures uncover fungal adaptations to wood decay.</title>
        <authorList>
            <person name="Hage H."/>
            <person name="Miyauchi S."/>
            <person name="Viragh M."/>
            <person name="Drula E."/>
            <person name="Min B."/>
            <person name="Chaduli D."/>
            <person name="Navarro D."/>
            <person name="Favel A."/>
            <person name="Norest M."/>
            <person name="Lesage-Meessen L."/>
            <person name="Balint B."/>
            <person name="Merenyi Z."/>
            <person name="de Eugenio L."/>
            <person name="Morin E."/>
            <person name="Martinez A.T."/>
            <person name="Baldrian P."/>
            <person name="Stursova M."/>
            <person name="Martinez M.J."/>
            <person name="Novotny C."/>
            <person name="Magnuson J.K."/>
            <person name="Spatafora J.W."/>
            <person name="Maurice S."/>
            <person name="Pangilinan J."/>
            <person name="Andreopoulos W."/>
            <person name="LaButti K."/>
            <person name="Hundley H."/>
            <person name="Na H."/>
            <person name="Kuo A."/>
            <person name="Barry K."/>
            <person name="Lipzen A."/>
            <person name="Henrissat B."/>
            <person name="Riley R."/>
            <person name="Ahrendt S."/>
            <person name="Nagy L.G."/>
            <person name="Grigoriev I.V."/>
            <person name="Martin F."/>
            <person name="Rosso M.N."/>
        </authorList>
    </citation>
    <scope>NUCLEOTIDE SEQUENCE</scope>
    <source>
        <strain evidence="1">CBS 384.51</strain>
    </source>
</reference>
<organism evidence="1 2">
    <name type="scientific">Irpex rosettiformis</name>
    <dbReference type="NCBI Taxonomy" id="378272"/>
    <lineage>
        <taxon>Eukaryota</taxon>
        <taxon>Fungi</taxon>
        <taxon>Dikarya</taxon>
        <taxon>Basidiomycota</taxon>
        <taxon>Agaricomycotina</taxon>
        <taxon>Agaricomycetes</taxon>
        <taxon>Polyporales</taxon>
        <taxon>Irpicaceae</taxon>
        <taxon>Irpex</taxon>
    </lineage>
</organism>
<name>A0ACB8TU62_9APHY</name>
<dbReference type="EMBL" id="MU274930">
    <property type="protein sequence ID" value="KAI0085530.1"/>
    <property type="molecule type" value="Genomic_DNA"/>
</dbReference>
<sequence length="410" mass="46162">MDPNDSYPLPELAKVALTFPAIDNHAHPLLRESHRDAFAFEGLISEATGEALTKDAVNTVACFRATLQLGKLFYLENKPSWETIKNVRREMAYEQLCRNCMEPSHIQCILFDDGLGGVTEFSEDYKWHDKFTSSPSKRIVRVEILAEGILEHIFDDQLSSETVNGQDLYFSFRDGLLKALQDAAEDVEVVGFKSIACYRTGLNITVFPSVAEIMEGLKIVHSQLKATRKLRLETKAVNDFVVNATLDIAGQYGKPVQFHTGLGDNDITLSLSSPSHMQPIIKAHPTTKFILLHSSYPYTRDAGYLTAVYPNVFLDFGEIFPFLSPEGQANVIKQVLELCPTNKILWSTDGHWWPESYYLGSIQAREALLRVLTESVQHKDMSEAQAIKIVKNALFYNANRVYNLGLEPQH</sequence>
<accession>A0ACB8TU62</accession>
<protein>
    <submittedName>
        <fullName evidence="1">Amidohydrolase-domain-containing protein</fullName>
    </submittedName>
</protein>
<gene>
    <name evidence="1" type="ORF">BDY19DRAFT_1076217</name>
</gene>